<protein>
    <submittedName>
        <fullName evidence="2">Uncharacterized protein</fullName>
    </submittedName>
</protein>
<feature type="region of interest" description="Disordered" evidence="1">
    <location>
        <begin position="213"/>
        <end position="247"/>
    </location>
</feature>
<name>A0A6J8ASH9_MYTCO</name>
<evidence type="ECO:0000313" key="3">
    <source>
        <dbReference type="Proteomes" id="UP000507470"/>
    </source>
</evidence>
<gene>
    <name evidence="2" type="ORF">MCOR_10925</name>
</gene>
<reference evidence="2 3" key="1">
    <citation type="submission" date="2020-06" db="EMBL/GenBank/DDBJ databases">
        <authorList>
            <person name="Li R."/>
            <person name="Bekaert M."/>
        </authorList>
    </citation>
    <scope>NUCLEOTIDE SEQUENCE [LARGE SCALE GENOMIC DNA]</scope>
    <source>
        <strain evidence="3">wild</strain>
    </source>
</reference>
<dbReference type="Proteomes" id="UP000507470">
    <property type="component" value="Unassembled WGS sequence"/>
</dbReference>
<feature type="compositionally biased region" description="Basic and acidic residues" evidence="1">
    <location>
        <begin position="232"/>
        <end position="247"/>
    </location>
</feature>
<dbReference type="OrthoDB" id="6195048at2759"/>
<accession>A0A6J8ASH9</accession>
<keyword evidence="3" id="KW-1185">Reference proteome</keyword>
<dbReference type="AlphaFoldDB" id="A0A6J8ASH9"/>
<evidence type="ECO:0000313" key="2">
    <source>
        <dbReference type="EMBL" id="CAC5373017.1"/>
    </source>
</evidence>
<proteinExistence type="predicted"/>
<organism evidence="2 3">
    <name type="scientific">Mytilus coruscus</name>
    <name type="common">Sea mussel</name>
    <dbReference type="NCBI Taxonomy" id="42192"/>
    <lineage>
        <taxon>Eukaryota</taxon>
        <taxon>Metazoa</taxon>
        <taxon>Spiralia</taxon>
        <taxon>Lophotrochozoa</taxon>
        <taxon>Mollusca</taxon>
        <taxon>Bivalvia</taxon>
        <taxon>Autobranchia</taxon>
        <taxon>Pteriomorphia</taxon>
        <taxon>Mytilida</taxon>
        <taxon>Mytiloidea</taxon>
        <taxon>Mytilidae</taxon>
        <taxon>Mytilinae</taxon>
        <taxon>Mytilus</taxon>
    </lineage>
</organism>
<evidence type="ECO:0000256" key="1">
    <source>
        <dbReference type="SAM" id="MobiDB-lite"/>
    </source>
</evidence>
<sequence length="275" mass="32567">MNDFNYIHEVLESENKKLIAQLKKESITTDEREFWAKAEKIQEEFYWKKYEDLYRRSESSTRKLFTKFKKEAQTMSELEFWTQIEQMRGEYKYPEEEGFICEDIDEVKTDDKGDEENQNAEIATTKQDFSQKTVVPTESSDSPPWIASETVIYLPEVKADETSVIRYIFTTRPSSLVHIDQKEDPTWIDIYLKKDIELDIPDKNEIKIMQKEEKKKGTGTNNLFKDAKKRRQKEDNQSKKKQTTDGLKEAKKSTFQVFINSLLSCFRKPKKGEEI</sequence>
<dbReference type="EMBL" id="CACVKT020001876">
    <property type="protein sequence ID" value="CAC5373017.1"/>
    <property type="molecule type" value="Genomic_DNA"/>
</dbReference>